<dbReference type="VEuPathDB" id="TriTrypDB:Lsey_0194_0100"/>
<evidence type="ECO:0000256" key="1">
    <source>
        <dbReference type="SAM" id="MobiDB-lite"/>
    </source>
</evidence>
<feature type="region of interest" description="Disordered" evidence="1">
    <location>
        <begin position="63"/>
        <end position="101"/>
    </location>
</feature>
<reference evidence="2 3" key="1">
    <citation type="journal article" date="2015" name="PLoS Pathog.">
        <title>Leptomonas seymouri: Adaptations to the Dixenous Life Cycle Analyzed by Genome Sequencing, Transcriptome Profiling and Co-infection with Leishmania donovani.</title>
        <authorList>
            <person name="Kraeva N."/>
            <person name="Butenko A."/>
            <person name="Hlavacova J."/>
            <person name="Kostygov A."/>
            <person name="Myskova J."/>
            <person name="Grybchuk D."/>
            <person name="Lestinova T."/>
            <person name="Votypka J."/>
            <person name="Volf P."/>
            <person name="Opperdoes F."/>
            <person name="Flegontov P."/>
            <person name="Lukes J."/>
            <person name="Yurchenko V."/>
        </authorList>
    </citation>
    <scope>NUCLEOTIDE SEQUENCE [LARGE SCALE GENOMIC DNA]</scope>
    <source>
        <strain evidence="2 3">ATCC 30220</strain>
    </source>
</reference>
<name>A0A0N1HWM2_LEPSE</name>
<organism evidence="2 3">
    <name type="scientific">Leptomonas seymouri</name>
    <dbReference type="NCBI Taxonomy" id="5684"/>
    <lineage>
        <taxon>Eukaryota</taxon>
        <taxon>Discoba</taxon>
        <taxon>Euglenozoa</taxon>
        <taxon>Kinetoplastea</taxon>
        <taxon>Metakinetoplastina</taxon>
        <taxon>Trypanosomatida</taxon>
        <taxon>Trypanosomatidae</taxon>
        <taxon>Leishmaniinae</taxon>
        <taxon>Leptomonas</taxon>
    </lineage>
</organism>
<comment type="caution">
    <text evidence="2">The sequence shown here is derived from an EMBL/GenBank/DDBJ whole genome shotgun (WGS) entry which is preliminary data.</text>
</comment>
<gene>
    <name evidence="2" type="ORF">ABL78_5614</name>
</gene>
<protein>
    <submittedName>
        <fullName evidence="2">Uncharacterized protein</fullName>
    </submittedName>
</protein>
<keyword evidence="3" id="KW-1185">Reference proteome</keyword>
<feature type="compositionally biased region" description="Polar residues" evidence="1">
    <location>
        <begin position="596"/>
        <end position="605"/>
    </location>
</feature>
<proteinExistence type="predicted"/>
<evidence type="ECO:0000313" key="3">
    <source>
        <dbReference type="Proteomes" id="UP000038009"/>
    </source>
</evidence>
<sequence length="734" mass="79896">MVGGKREDVLFFGSLAVSVAGHDVRDEEVVAQLERENAVVKLHATVRAPFPKTEETFRAVATSSPYEIHQRGPSPSGAAAAEDASEAPQQPSGFRHAQSHHRRRQPSFFLPVLLQLAEGSVAGEVPSIEEMDRELSALPSPSDAGLSTLNSGGATTENYASASVRVEVEMSSSGSRTATIAAEEVCLPSLNYLARHDLCTLVRIPLRTSTIHQTALPEVGAAVSARESAQRQNCSGSLDGADAPSADDVALHLYVVVRVVSLSEKVQTKQEADDALRKLLGTSESEPAVLRLHLTQRGEAPYGAMPLTELYRHYKRFCEHEGNTVLKHGEAIMQCLFAAARLREAEASFPHRWNALTEIDLRPLLLGDKAFAPLLLTLSHCTNLRALHADGNQLGDLTCGRLAALFRRHRYLAYIGLAKNSIHEAGAEQLMQLLKNNLRITALRCEGNYFSDAMYKRIAEVTAKNTSVIVNDPLNIFSRQYSHLTGLQCLPESAQRQALRTWAMLSAAPVGDVDVMVRNLTISPQRTIGDSPQIAMQRAKRALQARETFSLIPPAALAPLLNEVMRTVYVAVSRLLPDPLVRSLFSDIETIVVKQQSQMDTQGGEVTTPGDEGASGSSTLPGDVQAALGGARTPPINSEKLYARSFLRIVVTVFRGLMLTTPWEEIAVVLQSIGRMHRDLGVMPEDYWLAVHVFMAAVRVTCGSESYDVDHASSFLAVLTLAVRTTAGFDVHLE</sequence>
<dbReference type="Gene3D" id="3.80.10.10">
    <property type="entry name" value="Ribonuclease Inhibitor"/>
    <property type="match status" value="1"/>
</dbReference>
<dbReference type="AlphaFoldDB" id="A0A0N1HWM2"/>
<dbReference type="EMBL" id="LJSK01000194">
    <property type="protein sequence ID" value="KPI85332.1"/>
    <property type="molecule type" value="Genomic_DNA"/>
</dbReference>
<feature type="region of interest" description="Disordered" evidence="1">
    <location>
        <begin position="596"/>
        <end position="629"/>
    </location>
</feature>
<dbReference type="OrthoDB" id="120976at2759"/>
<feature type="compositionally biased region" description="Low complexity" evidence="1">
    <location>
        <begin position="72"/>
        <end position="91"/>
    </location>
</feature>
<dbReference type="OMA" id="EDYWLAV"/>
<dbReference type="Proteomes" id="UP000038009">
    <property type="component" value="Unassembled WGS sequence"/>
</dbReference>
<dbReference type="SUPFAM" id="SSF52047">
    <property type="entry name" value="RNI-like"/>
    <property type="match status" value="1"/>
</dbReference>
<evidence type="ECO:0000313" key="2">
    <source>
        <dbReference type="EMBL" id="KPI85332.1"/>
    </source>
</evidence>
<accession>A0A0N1HWM2</accession>
<dbReference type="InterPro" id="IPR032675">
    <property type="entry name" value="LRR_dom_sf"/>
</dbReference>